<evidence type="ECO:0000313" key="2">
    <source>
        <dbReference type="EMBL" id="TSH93015.1"/>
    </source>
</evidence>
<dbReference type="PANTHER" id="PTHR43739:SF5">
    <property type="entry name" value="EXO-ALPHA-SIALIDASE"/>
    <property type="match status" value="1"/>
</dbReference>
<protein>
    <recommendedName>
        <fullName evidence="4">Glycosyl hydrolase</fullName>
    </recommendedName>
</protein>
<dbReference type="RefSeq" id="WP_143949381.1">
    <property type="nucleotide sequence ID" value="NZ_BAABMB010000001.1"/>
</dbReference>
<dbReference type="PANTHER" id="PTHR43739">
    <property type="entry name" value="XYLOGLUCANASE (EUROFUNG)"/>
    <property type="match status" value="1"/>
</dbReference>
<dbReference type="OrthoDB" id="9767885at2"/>
<gene>
    <name evidence="2" type="ORF">FOZ76_16655</name>
</gene>
<evidence type="ECO:0008006" key="4">
    <source>
        <dbReference type="Google" id="ProtNLM"/>
    </source>
</evidence>
<dbReference type="CDD" id="cd15482">
    <property type="entry name" value="Sialidase_non-viral"/>
    <property type="match status" value="1"/>
</dbReference>
<feature type="compositionally biased region" description="Low complexity" evidence="1">
    <location>
        <begin position="337"/>
        <end position="348"/>
    </location>
</feature>
<organism evidence="2 3">
    <name type="scientific">Verticiella sediminum</name>
    <dbReference type="NCBI Taxonomy" id="1247510"/>
    <lineage>
        <taxon>Bacteria</taxon>
        <taxon>Pseudomonadati</taxon>
        <taxon>Pseudomonadota</taxon>
        <taxon>Betaproteobacteria</taxon>
        <taxon>Burkholderiales</taxon>
        <taxon>Alcaligenaceae</taxon>
        <taxon>Verticiella</taxon>
    </lineage>
</organism>
<sequence length="354" mass="39060">MKQRIEVYAGTAGHSAWFSDDCGQTWVHPNSHSGMYLEARVWTFCHHPDAPEHLYAGTDMGVFRWSERTARWTAIASPMQDVWALAQDPRDPNTLYAGTRPAGFLRSEDGGAHWEELRVPGLAAFSEINRGPTRVTQILFDPTDADTLWASVEIGGIFRSRDRGRTWTPQSEGLVSADVHGLACIRDGQGRKILFATTNRGLHRSEDEGDTWTFQLLDSPWQYTRAIVPGAGDDAVLFLANGNGPPGNAGRLLRSEDYGRMWRDAGLPGPLNSSVWCVACHPFDPALVFVATNLGQLFRSTDGGLAWERLPHEFGEIRALCWRPITVAPDRPPHSLTVRPPVTAPAPTSDTALP</sequence>
<accession>A0A556AJI0</accession>
<dbReference type="InterPro" id="IPR052025">
    <property type="entry name" value="Xyloglucanase_GH74"/>
</dbReference>
<feature type="region of interest" description="Disordered" evidence="1">
    <location>
        <begin position="332"/>
        <end position="354"/>
    </location>
</feature>
<reference evidence="2 3" key="1">
    <citation type="submission" date="2019-07" db="EMBL/GenBank/DDBJ databases">
        <title>Qingshengfaniella alkalisoli gen. nov., sp. nov., isolated from saline soil.</title>
        <authorList>
            <person name="Xu L."/>
            <person name="Huang X.-X."/>
            <person name="Sun J.-Q."/>
        </authorList>
    </citation>
    <scope>NUCLEOTIDE SEQUENCE [LARGE SCALE GENOMIC DNA]</scope>
    <source>
        <strain evidence="2 3">DSM 27279</strain>
    </source>
</reference>
<keyword evidence="3" id="KW-1185">Reference proteome</keyword>
<dbReference type="EMBL" id="VLTJ01000029">
    <property type="protein sequence ID" value="TSH93015.1"/>
    <property type="molecule type" value="Genomic_DNA"/>
</dbReference>
<dbReference type="AlphaFoldDB" id="A0A556AJI0"/>
<dbReference type="GO" id="GO:0010411">
    <property type="term" value="P:xyloglucan metabolic process"/>
    <property type="evidence" value="ECO:0007669"/>
    <property type="project" value="TreeGrafter"/>
</dbReference>
<dbReference type="Proteomes" id="UP000318405">
    <property type="component" value="Unassembled WGS sequence"/>
</dbReference>
<evidence type="ECO:0000313" key="3">
    <source>
        <dbReference type="Proteomes" id="UP000318405"/>
    </source>
</evidence>
<dbReference type="SUPFAM" id="SSF110296">
    <property type="entry name" value="Oligoxyloglucan reducing end-specific cellobiohydrolase"/>
    <property type="match status" value="1"/>
</dbReference>
<dbReference type="Gene3D" id="2.130.10.10">
    <property type="entry name" value="YVTN repeat-like/Quinoprotein amine dehydrogenase"/>
    <property type="match status" value="1"/>
</dbReference>
<name>A0A556AJI0_9BURK</name>
<comment type="caution">
    <text evidence="2">The sequence shown here is derived from an EMBL/GenBank/DDBJ whole genome shotgun (WGS) entry which is preliminary data.</text>
</comment>
<dbReference type="InterPro" id="IPR015943">
    <property type="entry name" value="WD40/YVTN_repeat-like_dom_sf"/>
</dbReference>
<proteinExistence type="predicted"/>
<evidence type="ECO:0000256" key="1">
    <source>
        <dbReference type="SAM" id="MobiDB-lite"/>
    </source>
</evidence>